<accession>A0ACC3TKL2</accession>
<keyword evidence="2" id="KW-1185">Reference proteome</keyword>
<evidence type="ECO:0000313" key="1">
    <source>
        <dbReference type="EMBL" id="KAK9321402.1"/>
    </source>
</evidence>
<gene>
    <name evidence="1" type="ORF">V1517DRAFT_353773</name>
</gene>
<sequence length="306" mass="33252">MRQEHIRRFEHEMHLLAEQHRKDEQMILQMAANEADNSANTATTISEPTTPPDYRDALPSTTVGGDRIRSQTVPVGVAGLVTPNGMLRLPGQQLMTPPEEAIPRTRTLTSTSLGPSRRLSNDDPLLFDLPKLSLGRSDSQSRSQSAVDVDTSYGLGQINTTKFLFGDDSAAVSSSAAAINPELKFNTTDDKFPILIRRESFNQSSQSQQPVSQVPSTAGQQQPTTSQAGAQQQVWPFMSRGRAGHQHTLSGVSSSYGDPVQYKDKRGSVDIPSTYQLFNGTGSSKVSLPFVNLFASLTQGHAVIPE</sequence>
<comment type="caution">
    <text evidence="1">The sequence shown here is derived from an EMBL/GenBank/DDBJ whole genome shotgun (WGS) entry which is preliminary data.</text>
</comment>
<name>A0ACC3TKL2_9ASCO</name>
<proteinExistence type="predicted"/>
<evidence type="ECO:0000313" key="2">
    <source>
        <dbReference type="Proteomes" id="UP001489719"/>
    </source>
</evidence>
<dbReference type="Proteomes" id="UP001489719">
    <property type="component" value="Unassembled WGS sequence"/>
</dbReference>
<protein>
    <submittedName>
        <fullName evidence="1">Uncharacterized protein</fullName>
    </submittedName>
</protein>
<dbReference type="EMBL" id="MU970099">
    <property type="protein sequence ID" value="KAK9321402.1"/>
    <property type="molecule type" value="Genomic_DNA"/>
</dbReference>
<organism evidence="1 2">
    <name type="scientific">Lipomyces orientalis</name>
    <dbReference type="NCBI Taxonomy" id="1233043"/>
    <lineage>
        <taxon>Eukaryota</taxon>
        <taxon>Fungi</taxon>
        <taxon>Dikarya</taxon>
        <taxon>Ascomycota</taxon>
        <taxon>Saccharomycotina</taxon>
        <taxon>Lipomycetes</taxon>
        <taxon>Lipomycetales</taxon>
        <taxon>Lipomycetaceae</taxon>
        <taxon>Lipomyces</taxon>
    </lineage>
</organism>
<reference evidence="2" key="1">
    <citation type="journal article" date="2024" name="Front. Bioeng. Biotechnol.">
        <title>Genome-scale model development and genomic sequencing of the oleaginous clade Lipomyces.</title>
        <authorList>
            <person name="Czajka J.J."/>
            <person name="Han Y."/>
            <person name="Kim J."/>
            <person name="Mondo S.J."/>
            <person name="Hofstad B.A."/>
            <person name="Robles A."/>
            <person name="Haridas S."/>
            <person name="Riley R."/>
            <person name="LaButti K."/>
            <person name="Pangilinan J."/>
            <person name="Andreopoulos W."/>
            <person name="Lipzen A."/>
            <person name="Yan J."/>
            <person name="Wang M."/>
            <person name="Ng V."/>
            <person name="Grigoriev I.V."/>
            <person name="Spatafora J.W."/>
            <person name="Magnuson J.K."/>
            <person name="Baker S.E."/>
            <person name="Pomraning K.R."/>
        </authorList>
    </citation>
    <scope>NUCLEOTIDE SEQUENCE [LARGE SCALE GENOMIC DNA]</scope>
    <source>
        <strain evidence="2">CBS 10300</strain>
    </source>
</reference>